<gene>
    <name evidence="1" type="ORF">JQX11_27285</name>
</gene>
<comment type="caution">
    <text evidence="1">The sequence shown here is derived from an EMBL/GenBank/DDBJ whole genome shotgun (WGS) entry which is preliminary data.</text>
</comment>
<dbReference type="GO" id="GO:0004519">
    <property type="term" value="F:endonuclease activity"/>
    <property type="evidence" value="ECO:0007669"/>
    <property type="project" value="UniProtKB-KW"/>
</dbReference>
<dbReference type="EMBL" id="JAFEUC010000016">
    <property type="protein sequence ID" value="MBM7080026.1"/>
    <property type="molecule type" value="Genomic_DNA"/>
</dbReference>
<accession>A0ABS2J384</accession>
<keyword evidence="1" id="KW-0255">Endonuclease</keyword>
<organism evidence="1 2">
    <name type="scientific">Micromonospora humida</name>
    <dbReference type="NCBI Taxonomy" id="2809018"/>
    <lineage>
        <taxon>Bacteria</taxon>
        <taxon>Bacillati</taxon>
        <taxon>Actinomycetota</taxon>
        <taxon>Actinomycetes</taxon>
        <taxon>Micromonosporales</taxon>
        <taxon>Micromonosporaceae</taxon>
        <taxon>Micromonospora</taxon>
    </lineage>
</organism>
<reference evidence="1 2" key="1">
    <citation type="submission" date="2021-02" db="EMBL/GenBank/DDBJ databases">
        <authorList>
            <person name="Ra J.-S."/>
        </authorList>
    </citation>
    <scope>NUCLEOTIDE SEQUENCE [LARGE SCALE GENOMIC DNA]</scope>
    <source>
        <strain evidence="1 2">MMS20-R1-14</strain>
    </source>
</reference>
<keyword evidence="1" id="KW-0378">Hydrolase</keyword>
<keyword evidence="2" id="KW-1185">Reference proteome</keyword>
<sequence length="395" mass="43758">MTLIQLREAGPAVHVRLHADEARRLAVAGVVDVRPGPAAGVWTVRAGRKVGAARIGDVELHIEPKVPIERLLFLVGYARNPTGWRDETVPLADHAGLVPALAAALWRQTDRALRQGLLQGYRTVDDTSPVLRGRLRETAQLGRRPGLPLPLEIRHDEYTVDIPENRILATAVDRMLRVPGIDAVSRRMLRHLAARLAGVPRLRPGEPVPHWRRTRLNERLVIALRLAELVLADTSIEAGRGGVLSNAFLLDMWRVYEDFLSVALRAAIVPKHGGAVTFQARRHLDEQGRLELRPDIVWRRSRAEVGAVVDAKYKADTAREDVYQMLAYCVAYRLSRGHLVYALGAHPATRHVVRNAGIEIVCHTLDLAADPSALLAHIRVLADEVTRESSGPEVD</sequence>
<evidence type="ECO:0000313" key="1">
    <source>
        <dbReference type="EMBL" id="MBM7080026.1"/>
    </source>
</evidence>
<dbReference type="RefSeq" id="WP_204927804.1">
    <property type="nucleotide sequence ID" value="NZ_JAFEUC010000016.1"/>
</dbReference>
<protein>
    <submittedName>
        <fullName evidence="1">Restriction endonuclease</fullName>
    </submittedName>
</protein>
<dbReference type="InterPro" id="IPR019292">
    <property type="entry name" value="McrC"/>
</dbReference>
<dbReference type="Proteomes" id="UP001518872">
    <property type="component" value="Unassembled WGS sequence"/>
</dbReference>
<evidence type="ECO:0000313" key="2">
    <source>
        <dbReference type="Proteomes" id="UP001518872"/>
    </source>
</evidence>
<dbReference type="Pfam" id="PF10117">
    <property type="entry name" value="McrBC"/>
    <property type="match status" value="1"/>
</dbReference>
<keyword evidence="1" id="KW-0540">Nuclease</keyword>
<name>A0ABS2J384_9ACTN</name>
<proteinExistence type="predicted"/>
<dbReference type="PANTHER" id="PTHR38733:SF1">
    <property type="entry name" value="TYPE IV METHYL-DIRECTED RESTRICTION ENZYME ECOKMCRBC"/>
    <property type="match status" value="1"/>
</dbReference>
<dbReference type="PANTHER" id="PTHR38733">
    <property type="entry name" value="PROTEIN MCRC"/>
    <property type="match status" value="1"/>
</dbReference>